<evidence type="ECO:0000313" key="2">
    <source>
        <dbReference type="EMBL" id="AMO24263.1"/>
    </source>
</evidence>
<accession>A0A127JWL4</accession>
<dbReference type="Proteomes" id="UP000070433">
    <property type="component" value="Chromosome"/>
</dbReference>
<feature type="transmembrane region" description="Helical" evidence="1">
    <location>
        <begin position="6"/>
        <end position="23"/>
    </location>
</feature>
<keyword evidence="1" id="KW-0812">Transmembrane</keyword>
<gene>
    <name evidence="2" type="ORF">UC35_17230</name>
</gene>
<sequence>MAVFRALMLLMLVASGISFVLYATTGQMRYRRLGLTLLTWTLAAGFVFFAVLIAERLME</sequence>
<protein>
    <submittedName>
        <fullName evidence="2">Uncharacterized protein</fullName>
    </submittedName>
</protein>
<keyword evidence="1" id="KW-0472">Membrane</keyword>
<dbReference type="RefSeq" id="WP_061501835.1">
    <property type="nucleotide sequence ID" value="NZ_CP010951.1"/>
</dbReference>
<dbReference type="OrthoDB" id="8689387at2"/>
<evidence type="ECO:0000313" key="3">
    <source>
        <dbReference type="Proteomes" id="UP000070433"/>
    </source>
</evidence>
<feature type="transmembrane region" description="Helical" evidence="1">
    <location>
        <begin position="35"/>
        <end position="54"/>
    </location>
</feature>
<organism evidence="2 3">
    <name type="scientific">Ramlibacter tataouinensis</name>
    <dbReference type="NCBI Taxonomy" id="94132"/>
    <lineage>
        <taxon>Bacteria</taxon>
        <taxon>Pseudomonadati</taxon>
        <taxon>Pseudomonadota</taxon>
        <taxon>Betaproteobacteria</taxon>
        <taxon>Burkholderiales</taxon>
        <taxon>Comamonadaceae</taxon>
        <taxon>Ramlibacter</taxon>
    </lineage>
</organism>
<dbReference type="AlphaFoldDB" id="A0A127JWL4"/>
<name>A0A127JWL4_9BURK</name>
<proteinExistence type="predicted"/>
<keyword evidence="3" id="KW-1185">Reference proteome</keyword>
<keyword evidence="1" id="KW-1133">Transmembrane helix</keyword>
<dbReference type="EMBL" id="CP010951">
    <property type="protein sequence ID" value="AMO24263.1"/>
    <property type="molecule type" value="Genomic_DNA"/>
</dbReference>
<reference evidence="2 3" key="1">
    <citation type="journal article" date="2014" name="Int. J. Syst. Evol. Microbiol.">
        <title>Ramlibacter solisilvae sp. nov., isolated from forest soil, and emended description of the genus Ramlibacter.</title>
        <authorList>
            <person name="Lee H.J."/>
            <person name="Lee S.H."/>
            <person name="Lee S.S."/>
            <person name="Lee J.S."/>
            <person name="Kim Y."/>
            <person name="Kim S.C."/>
            <person name="Jeon C.O."/>
        </authorList>
    </citation>
    <scope>NUCLEOTIDE SEQUENCE [LARGE SCALE GENOMIC DNA]</scope>
    <source>
        <strain evidence="2 3">5-10</strain>
    </source>
</reference>
<evidence type="ECO:0000256" key="1">
    <source>
        <dbReference type="SAM" id="Phobius"/>
    </source>
</evidence>